<dbReference type="PANTHER" id="PTHR42771:SF2">
    <property type="entry name" value="IRON(3+)-HYDROXAMATE IMPORT ATP-BINDING PROTEIN FHUC"/>
    <property type="match status" value="1"/>
</dbReference>
<feature type="domain" description="AAA+ ATPase" evidence="8">
    <location>
        <begin position="39"/>
        <end position="215"/>
    </location>
</feature>
<keyword evidence="6" id="KW-0406">Ion transport</keyword>
<dbReference type="EMBL" id="SNWM01000002">
    <property type="protein sequence ID" value="TDO23351.1"/>
    <property type="molecule type" value="Genomic_DNA"/>
</dbReference>
<dbReference type="GO" id="GO:0005886">
    <property type="term" value="C:plasma membrane"/>
    <property type="evidence" value="ECO:0007669"/>
    <property type="project" value="UniProtKB-SubCell"/>
</dbReference>
<evidence type="ECO:0000313" key="10">
    <source>
        <dbReference type="Proteomes" id="UP000295499"/>
    </source>
</evidence>
<dbReference type="AlphaFoldDB" id="A0A4R6IMN3"/>
<evidence type="ECO:0000256" key="7">
    <source>
        <dbReference type="ARBA" id="ARBA00023136"/>
    </source>
</evidence>
<evidence type="ECO:0000313" key="9">
    <source>
        <dbReference type="EMBL" id="TDO23351.1"/>
    </source>
</evidence>
<evidence type="ECO:0000256" key="4">
    <source>
        <dbReference type="ARBA" id="ARBA00022496"/>
    </source>
</evidence>
<dbReference type="Gene3D" id="3.40.50.300">
    <property type="entry name" value="P-loop containing nucleotide triphosphate hydrolases"/>
    <property type="match status" value="2"/>
</dbReference>
<dbReference type="RefSeq" id="WP_133555464.1">
    <property type="nucleotide sequence ID" value="NZ_SNWM01000002.1"/>
</dbReference>
<dbReference type="InterPro" id="IPR038729">
    <property type="entry name" value="Rad50/SbcC_AAA"/>
</dbReference>
<dbReference type="Proteomes" id="UP000295499">
    <property type="component" value="Unassembled WGS sequence"/>
</dbReference>
<gene>
    <name evidence="9" type="ORF">CLV32_2342</name>
</gene>
<keyword evidence="5" id="KW-0408">Iron</keyword>
<dbReference type="OrthoDB" id="9784297at2"/>
<name>A0A4R6IMN3_9SPHI</name>
<sequence>MKNFQGYLDTVKLTVPDNVRNNYPFNIPCIQNIDKISFHPKVTYLIGENGMGKSTLMEAIAVSLGFNAEGGTKNFNFNTQATHSNLTDYLRISRGPYRMKDGFFLRGESFYNVASQIDKLDKEGMGPPIKDSYGGKSLHEQSHGESFWSVFMHRFGGDGLYMLDEPESALSVTRQMAMLVRINKLVNKRSQFIIATHSPIILAYPNALIYQLTPEGIAKVNYKETDAYQLYKRFLDDPHKMTSMLLDDSEDDEFE</sequence>
<keyword evidence="3" id="KW-1003">Cell membrane</keyword>
<proteinExistence type="predicted"/>
<keyword evidence="7" id="KW-0472">Membrane</keyword>
<accession>A0A4R6IMN3</accession>
<dbReference type="GO" id="GO:0006826">
    <property type="term" value="P:iron ion transport"/>
    <property type="evidence" value="ECO:0007669"/>
    <property type="project" value="UniProtKB-KW"/>
</dbReference>
<dbReference type="InterPro" id="IPR051535">
    <property type="entry name" value="Siderophore_ABC-ATPase"/>
</dbReference>
<keyword evidence="2" id="KW-0813">Transport</keyword>
<evidence type="ECO:0000256" key="1">
    <source>
        <dbReference type="ARBA" id="ARBA00004202"/>
    </source>
</evidence>
<dbReference type="Pfam" id="PF13476">
    <property type="entry name" value="AAA_23"/>
    <property type="match status" value="1"/>
</dbReference>
<reference evidence="9 10" key="1">
    <citation type="submission" date="2019-03" db="EMBL/GenBank/DDBJ databases">
        <title>Genomic Encyclopedia of Archaeal and Bacterial Type Strains, Phase II (KMG-II): from individual species to whole genera.</title>
        <authorList>
            <person name="Goeker M."/>
        </authorList>
    </citation>
    <scope>NUCLEOTIDE SEQUENCE [LARGE SCALE GENOMIC DNA]</scope>
    <source>
        <strain evidence="9 10">DSM 19034</strain>
    </source>
</reference>
<organism evidence="9 10">
    <name type="scientific">Pedobacter duraquae</name>
    <dbReference type="NCBI Taxonomy" id="425511"/>
    <lineage>
        <taxon>Bacteria</taxon>
        <taxon>Pseudomonadati</taxon>
        <taxon>Bacteroidota</taxon>
        <taxon>Sphingobacteriia</taxon>
        <taxon>Sphingobacteriales</taxon>
        <taxon>Sphingobacteriaceae</taxon>
        <taxon>Pedobacter</taxon>
    </lineage>
</organism>
<keyword evidence="10" id="KW-1185">Reference proteome</keyword>
<comment type="subcellular location">
    <subcellularLocation>
        <location evidence="1">Cell membrane</location>
        <topology evidence="1">Peripheral membrane protein</topology>
    </subcellularLocation>
</comment>
<dbReference type="SMART" id="SM00382">
    <property type="entry name" value="AAA"/>
    <property type="match status" value="1"/>
</dbReference>
<comment type="caution">
    <text evidence="9">The sequence shown here is derived from an EMBL/GenBank/DDBJ whole genome shotgun (WGS) entry which is preliminary data.</text>
</comment>
<dbReference type="SUPFAM" id="SSF52540">
    <property type="entry name" value="P-loop containing nucleoside triphosphate hydrolases"/>
    <property type="match status" value="1"/>
</dbReference>
<dbReference type="InterPro" id="IPR027417">
    <property type="entry name" value="P-loop_NTPase"/>
</dbReference>
<dbReference type="GO" id="GO:0006302">
    <property type="term" value="P:double-strand break repair"/>
    <property type="evidence" value="ECO:0007669"/>
    <property type="project" value="InterPro"/>
</dbReference>
<evidence type="ECO:0000259" key="8">
    <source>
        <dbReference type="SMART" id="SM00382"/>
    </source>
</evidence>
<evidence type="ECO:0000256" key="6">
    <source>
        <dbReference type="ARBA" id="ARBA00023065"/>
    </source>
</evidence>
<evidence type="ECO:0000256" key="3">
    <source>
        <dbReference type="ARBA" id="ARBA00022475"/>
    </source>
</evidence>
<protein>
    <submittedName>
        <fullName evidence="9">Putative ATPase</fullName>
    </submittedName>
</protein>
<dbReference type="InterPro" id="IPR003593">
    <property type="entry name" value="AAA+_ATPase"/>
</dbReference>
<keyword evidence="4" id="KW-0410">Iron transport</keyword>
<evidence type="ECO:0000256" key="2">
    <source>
        <dbReference type="ARBA" id="ARBA00022448"/>
    </source>
</evidence>
<dbReference type="PANTHER" id="PTHR42771">
    <property type="entry name" value="IRON(3+)-HYDROXAMATE IMPORT ATP-BINDING PROTEIN FHUC"/>
    <property type="match status" value="1"/>
</dbReference>
<evidence type="ECO:0000256" key="5">
    <source>
        <dbReference type="ARBA" id="ARBA00023004"/>
    </source>
</evidence>
<dbReference type="GO" id="GO:0016887">
    <property type="term" value="F:ATP hydrolysis activity"/>
    <property type="evidence" value="ECO:0007669"/>
    <property type="project" value="InterPro"/>
</dbReference>